<dbReference type="NCBIfam" id="TIGR02582">
    <property type="entry name" value="cas7_TM1809"/>
    <property type="match status" value="1"/>
</dbReference>
<evidence type="ECO:0000259" key="9">
    <source>
        <dbReference type="Pfam" id="PF03787"/>
    </source>
</evidence>
<keyword evidence="4" id="KW-0255">Endonuclease</keyword>
<keyword evidence="5" id="KW-0378">Hydrolase</keyword>
<dbReference type="EMBL" id="QICQ01000026">
    <property type="protein sequence ID" value="PXV77793.1"/>
    <property type="molecule type" value="Genomic_DNA"/>
</dbReference>
<evidence type="ECO:0000313" key="10">
    <source>
        <dbReference type="EMBL" id="PXV77793.1"/>
    </source>
</evidence>
<gene>
    <name evidence="10" type="ORF">C8R14_12630</name>
</gene>
<keyword evidence="7" id="KW-0051">Antiviral defense</keyword>
<evidence type="ECO:0000256" key="5">
    <source>
        <dbReference type="ARBA" id="ARBA00022801"/>
    </source>
</evidence>
<keyword evidence="6" id="KW-0694">RNA-binding</keyword>
<keyword evidence="11" id="KW-1185">Reference proteome</keyword>
<evidence type="ECO:0000256" key="1">
    <source>
        <dbReference type="ARBA" id="ARBA00006342"/>
    </source>
</evidence>
<dbReference type="InterPro" id="IPR052216">
    <property type="entry name" value="CRISPR_Csm3_endoribonuclease"/>
</dbReference>
<feature type="domain" description="CRISPR type III-associated protein" evidence="9">
    <location>
        <begin position="13"/>
        <end position="213"/>
    </location>
</feature>
<dbReference type="RefSeq" id="WP_011635227.1">
    <property type="nucleotide sequence ID" value="NZ_QICQ01000026.1"/>
</dbReference>
<dbReference type="PANTHER" id="PTHR35579:SF3">
    <property type="entry name" value="CRISPR SYSTEM CMS ENDORIBONUCLEASE CSM3"/>
    <property type="match status" value="1"/>
</dbReference>
<evidence type="ECO:0000256" key="7">
    <source>
        <dbReference type="ARBA" id="ARBA00023118"/>
    </source>
</evidence>
<evidence type="ECO:0000256" key="8">
    <source>
        <dbReference type="ARBA" id="ARBA00033183"/>
    </source>
</evidence>
<evidence type="ECO:0000256" key="6">
    <source>
        <dbReference type="ARBA" id="ARBA00022884"/>
    </source>
</evidence>
<proteinExistence type="inferred from homology"/>
<dbReference type="Proteomes" id="UP000247780">
    <property type="component" value="Unassembled WGS sequence"/>
</dbReference>
<evidence type="ECO:0000313" key="11">
    <source>
        <dbReference type="Proteomes" id="UP000247780"/>
    </source>
</evidence>
<comment type="similarity">
    <text evidence="1">Belongs to the CRISPR-associated Csm3 family.</text>
</comment>
<evidence type="ECO:0000256" key="4">
    <source>
        <dbReference type="ARBA" id="ARBA00022759"/>
    </source>
</evidence>
<name>A0ABX5M4Z6_9PROT</name>
<protein>
    <recommendedName>
        <fullName evidence="2">CRISPR system Cms endoribonuclease Csm3</fullName>
    </recommendedName>
    <alternativeName>
        <fullName evidence="8">CRISPR type III A-associated RAMP protein Csm3</fullName>
    </alternativeName>
</protein>
<sequence length="238" mass="25605">MQLTQIQKIIGTIVLQSGLHIGAGDSEMRIGGTDSPVVKDPLTGQPYIPGSSLKGKIRSLLEWRHGLVLAAGGAPYSFKQLAQDENNSAGRAVIKLFGGAPDKAEDQLVTSIGPTRLAFWDCPLSNDWKIEEVDSRNLLITEVKSENSINRIAGTAESPRFIERVIAGACFDFTLTLKVLAGDDLLDTVLLGLRLLELDSLGGSGSRGYGKIKFAALKLDGTDLMEQFHAIIPFNQTA</sequence>
<organism evidence="10 11">
    <name type="scientific">Nitrosomonas eutropha</name>
    <dbReference type="NCBI Taxonomy" id="916"/>
    <lineage>
        <taxon>Bacteria</taxon>
        <taxon>Pseudomonadati</taxon>
        <taxon>Pseudomonadota</taxon>
        <taxon>Betaproteobacteria</taxon>
        <taxon>Nitrosomonadales</taxon>
        <taxon>Nitrosomonadaceae</taxon>
        <taxon>Nitrosomonas</taxon>
    </lineage>
</organism>
<keyword evidence="3" id="KW-0540">Nuclease</keyword>
<reference evidence="10 11" key="1">
    <citation type="submission" date="2018-04" db="EMBL/GenBank/DDBJ databases">
        <title>Active sludge and wastewater microbial communities from Klosterneuburg, Austria.</title>
        <authorList>
            <person name="Wagner M."/>
        </authorList>
    </citation>
    <scope>NUCLEOTIDE SEQUENCE [LARGE SCALE GENOMIC DNA]</scope>
    <source>
        <strain evidence="10 11">Nm 57</strain>
    </source>
</reference>
<dbReference type="Pfam" id="PF03787">
    <property type="entry name" value="RAMPs"/>
    <property type="match status" value="1"/>
</dbReference>
<dbReference type="PANTHER" id="PTHR35579">
    <property type="entry name" value="CRISPR SYSTEM CMS ENDORIBONUCLEASE CSM3"/>
    <property type="match status" value="1"/>
</dbReference>
<dbReference type="InterPro" id="IPR005537">
    <property type="entry name" value="RAMP_III_fam"/>
</dbReference>
<accession>A0ABX5M4Z6</accession>
<dbReference type="InterPro" id="IPR013412">
    <property type="entry name" value="CRISPR-assoc_RAMP_Csm3"/>
</dbReference>
<evidence type="ECO:0000256" key="2">
    <source>
        <dbReference type="ARBA" id="ARBA00022150"/>
    </source>
</evidence>
<comment type="caution">
    <text evidence="10">The sequence shown here is derived from an EMBL/GenBank/DDBJ whole genome shotgun (WGS) entry which is preliminary data.</text>
</comment>
<evidence type="ECO:0000256" key="3">
    <source>
        <dbReference type="ARBA" id="ARBA00022722"/>
    </source>
</evidence>